<evidence type="ECO:0000313" key="1">
    <source>
        <dbReference type="EMBL" id="GGB17304.1"/>
    </source>
</evidence>
<proteinExistence type="predicted"/>
<dbReference type="Proteomes" id="UP000651977">
    <property type="component" value="Unassembled WGS sequence"/>
</dbReference>
<dbReference type="RefSeq" id="WP_055733926.1">
    <property type="nucleotide sequence ID" value="NZ_BMDY01000024.1"/>
</dbReference>
<reference evidence="2" key="1">
    <citation type="journal article" date="2019" name="Int. J. Syst. Evol. Microbiol.">
        <title>The Global Catalogue of Microorganisms (GCM) 10K type strain sequencing project: providing services to taxonomists for standard genome sequencing and annotation.</title>
        <authorList>
            <consortium name="The Broad Institute Genomics Platform"/>
            <consortium name="The Broad Institute Genome Sequencing Center for Infectious Disease"/>
            <person name="Wu L."/>
            <person name="Ma J."/>
        </authorList>
    </citation>
    <scope>NUCLEOTIDE SEQUENCE [LARGE SCALE GENOMIC DNA]</scope>
    <source>
        <strain evidence="2">CGMCC 1.10131</strain>
    </source>
</reference>
<dbReference type="EMBL" id="BMDY01000024">
    <property type="protein sequence ID" value="GGB17304.1"/>
    <property type="molecule type" value="Genomic_DNA"/>
</dbReference>
<sequence length="61" mass="6966">MNSHSLNNASVLLSTRRRRNRRNSLVKLAGQVNLLNKLSNGQQHNQSEYSISVIDCHSYLE</sequence>
<protein>
    <submittedName>
        <fullName evidence="1">Uncharacterized protein</fullName>
    </submittedName>
</protein>
<organism evidence="1 2">
    <name type="scientific">Agarivorans gilvus</name>
    <dbReference type="NCBI Taxonomy" id="680279"/>
    <lineage>
        <taxon>Bacteria</taxon>
        <taxon>Pseudomonadati</taxon>
        <taxon>Pseudomonadota</taxon>
        <taxon>Gammaproteobacteria</taxon>
        <taxon>Alteromonadales</taxon>
        <taxon>Alteromonadaceae</taxon>
        <taxon>Agarivorans</taxon>
    </lineage>
</organism>
<accession>A0ABQ1I7T1</accession>
<gene>
    <name evidence="1" type="ORF">GCM10007414_33390</name>
</gene>
<comment type="caution">
    <text evidence="1">The sequence shown here is derived from an EMBL/GenBank/DDBJ whole genome shotgun (WGS) entry which is preliminary data.</text>
</comment>
<name>A0ABQ1I7T1_9ALTE</name>
<evidence type="ECO:0000313" key="2">
    <source>
        <dbReference type="Proteomes" id="UP000651977"/>
    </source>
</evidence>
<keyword evidence="2" id="KW-1185">Reference proteome</keyword>